<evidence type="ECO:0000313" key="3">
    <source>
        <dbReference type="EMBL" id="GFE80486.1"/>
    </source>
</evidence>
<name>A0A829YCX1_9GAMM</name>
<keyword evidence="2" id="KW-1133">Transmembrane helix</keyword>
<feature type="compositionally biased region" description="Basic and acidic residues" evidence="1">
    <location>
        <begin position="283"/>
        <end position="296"/>
    </location>
</feature>
<keyword evidence="4" id="KW-1185">Reference proteome</keyword>
<gene>
    <name evidence="3" type="ORF">GCM10011487_24860</name>
</gene>
<evidence type="ECO:0000256" key="1">
    <source>
        <dbReference type="SAM" id="MobiDB-lite"/>
    </source>
</evidence>
<organism evidence="3 4">
    <name type="scientific">Steroidobacter agaridevorans</name>
    <dbReference type="NCBI Taxonomy" id="2695856"/>
    <lineage>
        <taxon>Bacteria</taxon>
        <taxon>Pseudomonadati</taxon>
        <taxon>Pseudomonadota</taxon>
        <taxon>Gammaproteobacteria</taxon>
        <taxon>Steroidobacterales</taxon>
        <taxon>Steroidobacteraceae</taxon>
        <taxon>Steroidobacter</taxon>
    </lineage>
</organism>
<keyword evidence="2" id="KW-0472">Membrane</keyword>
<dbReference type="Proteomes" id="UP000445000">
    <property type="component" value="Unassembled WGS sequence"/>
</dbReference>
<feature type="transmembrane region" description="Helical" evidence="2">
    <location>
        <begin position="62"/>
        <end position="81"/>
    </location>
</feature>
<evidence type="ECO:0000256" key="2">
    <source>
        <dbReference type="SAM" id="Phobius"/>
    </source>
</evidence>
<dbReference type="RefSeq" id="WP_161812160.1">
    <property type="nucleotide sequence ID" value="NZ_BLJN01000002.1"/>
</dbReference>
<feature type="region of interest" description="Disordered" evidence="1">
    <location>
        <begin position="272"/>
        <end position="296"/>
    </location>
</feature>
<comment type="caution">
    <text evidence="3">The sequence shown here is derived from an EMBL/GenBank/DDBJ whole genome shotgun (WGS) entry which is preliminary data.</text>
</comment>
<feature type="transmembrane region" description="Helical" evidence="2">
    <location>
        <begin position="252"/>
        <end position="270"/>
    </location>
</feature>
<feature type="transmembrane region" description="Helical" evidence="2">
    <location>
        <begin position="6"/>
        <end position="26"/>
    </location>
</feature>
<keyword evidence="2" id="KW-0812">Transmembrane</keyword>
<protein>
    <submittedName>
        <fullName evidence="3">Uncharacterized protein</fullName>
    </submittedName>
</protein>
<sequence length="296" mass="33037">MIEAYAFFAMFVIQIVAMSGLYPAWFTRYARRQTASLPAERLAQLYPGVDVGRVQERFLTRYRAMNIGVAVLGVLLLGWLFNYMQRPDWEDGPVEALVCGYFLVQVLPIGLIAWLAVRFNNVYKPALLEGKRKAVLQRRGLFDFVSPSVVGLAILGYFLFVAFVIYILRDPFPGFAGPVSIGGMTLVYVLQGAVVYAMLYGKKPNPFETHAGRVRTIGLVVKSSVYTCIACVAFVSLNFTLVLLELQRWEPFALSVFFVITALLSVMGMMSPPRSSDDDGLDTEERTTPEARDLPA</sequence>
<dbReference type="AlphaFoldDB" id="A0A829YCX1"/>
<accession>A0A829YCX1</accession>
<feature type="transmembrane region" description="Helical" evidence="2">
    <location>
        <begin position="101"/>
        <end position="120"/>
    </location>
</feature>
<reference evidence="4" key="1">
    <citation type="submission" date="2020-01" db="EMBL/GenBank/DDBJ databases">
        <title>'Steroidobacter agaridevorans' sp. nov., agar-degrading bacteria isolated from rhizosphere soils.</title>
        <authorList>
            <person name="Ikenaga M."/>
            <person name="Kataoka M."/>
            <person name="Murouchi A."/>
            <person name="Katsuragi S."/>
            <person name="Sakai M."/>
        </authorList>
    </citation>
    <scope>NUCLEOTIDE SEQUENCE [LARGE SCALE GENOMIC DNA]</scope>
    <source>
        <strain evidence="4">YU21-B</strain>
    </source>
</reference>
<feature type="transmembrane region" description="Helical" evidence="2">
    <location>
        <begin position="141"/>
        <end position="167"/>
    </location>
</feature>
<dbReference type="EMBL" id="BLJN01000002">
    <property type="protein sequence ID" value="GFE80486.1"/>
    <property type="molecule type" value="Genomic_DNA"/>
</dbReference>
<feature type="transmembrane region" description="Helical" evidence="2">
    <location>
        <begin position="179"/>
        <end position="199"/>
    </location>
</feature>
<feature type="transmembrane region" description="Helical" evidence="2">
    <location>
        <begin position="219"/>
        <end position="240"/>
    </location>
</feature>
<evidence type="ECO:0000313" key="4">
    <source>
        <dbReference type="Proteomes" id="UP000445000"/>
    </source>
</evidence>
<proteinExistence type="predicted"/>